<dbReference type="SUPFAM" id="SSF48726">
    <property type="entry name" value="Immunoglobulin"/>
    <property type="match status" value="1"/>
</dbReference>
<accession>A0A2C9KNG7</accession>
<dbReference type="GO" id="GO:0009897">
    <property type="term" value="C:external side of plasma membrane"/>
    <property type="evidence" value="ECO:0007669"/>
    <property type="project" value="TreeGrafter"/>
</dbReference>
<evidence type="ECO:0000313" key="4">
    <source>
        <dbReference type="EnsemblMetazoa" id="BGLB021728-PA"/>
    </source>
</evidence>
<dbReference type="GO" id="GO:0007166">
    <property type="term" value="P:cell surface receptor signaling pathway"/>
    <property type="evidence" value="ECO:0007669"/>
    <property type="project" value="TreeGrafter"/>
</dbReference>
<keyword evidence="1" id="KW-0732">Signal</keyword>
<dbReference type="VEuPathDB" id="VectorBase:BGLB021728"/>
<dbReference type="InterPro" id="IPR036179">
    <property type="entry name" value="Ig-like_dom_sf"/>
</dbReference>
<dbReference type="PROSITE" id="PS50835">
    <property type="entry name" value="IG_LIKE"/>
    <property type="match status" value="2"/>
</dbReference>
<dbReference type="Gene3D" id="2.60.40.10">
    <property type="entry name" value="Immunoglobulins"/>
    <property type="match status" value="2"/>
</dbReference>
<evidence type="ECO:0000259" key="3">
    <source>
        <dbReference type="PROSITE" id="PS50835"/>
    </source>
</evidence>
<dbReference type="InterPro" id="IPR003598">
    <property type="entry name" value="Ig_sub2"/>
</dbReference>
<dbReference type="Pfam" id="PF16681">
    <property type="entry name" value="Ig_5"/>
    <property type="match status" value="1"/>
</dbReference>
<evidence type="ECO:0000256" key="2">
    <source>
        <dbReference type="ARBA" id="ARBA00023157"/>
    </source>
</evidence>
<dbReference type="GO" id="GO:0004888">
    <property type="term" value="F:transmembrane signaling receptor activity"/>
    <property type="evidence" value="ECO:0007669"/>
    <property type="project" value="TreeGrafter"/>
</dbReference>
<gene>
    <name evidence="4" type="primary">106058015</name>
</gene>
<dbReference type="AlphaFoldDB" id="A0A2C9KNG7"/>
<feature type="domain" description="Ig-like" evidence="3">
    <location>
        <begin position="78"/>
        <end position="156"/>
    </location>
</feature>
<dbReference type="SMART" id="SM00408">
    <property type="entry name" value="IGc2"/>
    <property type="match status" value="2"/>
</dbReference>
<dbReference type="PANTHER" id="PTHR11481">
    <property type="entry name" value="IMMUNOGLOBULIN FC RECEPTOR"/>
    <property type="match status" value="1"/>
</dbReference>
<dbReference type="InterPro" id="IPR050488">
    <property type="entry name" value="Ig_Fc_receptor"/>
</dbReference>
<dbReference type="VEuPathDB" id="VectorBase:BGLAX_042607"/>
<evidence type="ECO:0000256" key="1">
    <source>
        <dbReference type="ARBA" id="ARBA00022729"/>
    </source>
</evidence>
<proteinExistence type="predicted"/>
<dbReference type="InterPro" id="IPR003599">
    <property type="entry name" value="Ig_sub"/>
</dbReference>
<dbReference type="EnsemblMetazoa" id="BGLB021728-RA">
    <property type="protein sequence ID" value="BGLB021728-PA"/>
    <property type="gene ID" value="BGLB021728"/>
</dbReference>
<evidence type="ECO:0000313" key="5">
    <source>
        <dbReference type="Proteomes" id="UP000076420"/>
    </source>
</evidence>
<dbReference type="GO" id="GO:0006955">
    <property type="term" value="P:immune response"/>
    <property type="evidence" value="ECO:0007669"/>
    <property type="project" value="TreeGrafter"/>
</dbReference>
<feature type="domain" description="Ig-like" evidence="3">
    <location>
        <begin position="8"/>
        <end position="72"/>
    </location>
</feature>
<dbReference type="SMART" id="SM00409">
    <property type="entry name" value="IG"/>
    <property type="match status" value="2"/>
</dbReference>
<organism evidence="4 5">
    <name type="scientific">Biomphalaria glabrata</name>
    <name type="common">Bloodfluke planorb</name>
    <name type="synonym">Freshwater snail</name>
    <dbReference type="NCBI Taxonomy" id="6526"/>
    <lineage>
        <taxon>Eukaryota</taxon>
        <taxon>Metazoa</taxon>
        <taxon>Spiralia</taxon>
        <taxon>Lophotrochozoa</taxon>
        <taxon>Mollusca</taxon>
        <taxon>Gastropoda</taxon>
        <taxon>Heterobranchia</taxon>
        <taxon>Euthyneura</taxon>
        <taxon>Panpulmonata</taxon>
        <taxon>Hygrophila</taxon>
        <taxon>Lymnaeoidea</taxon>
        <taxon>Planorbidae</taxon>
        <taxon>Biomphalaria</taxon>
    </lineage>
</organism>
<dbReference type="InterPro" id="IPR013783">
    <property type="entry name" value="Ig-like_fold"/>
</dbReference>
<sequence length="205" mass="22572">MAVTEVIGTSIELTCSTSPQDPYLDSLTLTYTWLKDGSATGLPTTATFTPTESGTYSCTAQLSSLTKLTSVTVKVTIDNILLETSSSMPIKGGRVILTCGEKRTDGTTYTWTKDAKPIARQFDRRLQLDNFDTTDDGIYACQASGNQFYLRSNTINLETQTSIFKPSIEQIGSILCSESFFEKGDYWLVCDTSSETIGMTYEWTV</sequence>
<dbReference type="InterPro" id="IPR007110">
    <property type="entry name" value="Ig-like_dom"/>
</dbReference>
<dbReference type="PANTHER" id="PTHR11481:SF60">
    <property type="entry name" value="IG-LIKE DOMAIN-CONTAINING PROTEIN"/>
    <property type="match status" value="1"/>
</dbReference>
<keyword evidence="2" id="KW-1015">Disulfide bond</keyword>
<reference evidence="4" key="1">
    <citation type="submission" date="2020-05" db="UniProtKB">
        <authorList>
            <consortium name="EnsemblMetazoa"/>
        </authorList>
    </citation>
    <scope>IDENTIFICATION</scope>
    <source>
        <strain evidence="4">BB02</strain>
    </source>
</reference>
<name>A0A2C9KNG7_BIOGL</name>
<dbReference type="Pfam" id="PF13895">
    <property type="entry name" value="Ig_2"/>
    <property type="match status" value="1"/>
</dbReference>
<dbReference type="Proteomes" id="UP000076420">
    <property type="component" value="Unassembled WGS sequence"/>
</dbReference>
<protein>
    <recommendedName>
        <fullName evidence="3">Ig-like domain-containing protein</fullName>
    </recommendedName>
</protein>
<dbReference type="KEGG" id="bgt:106058015"/>